<protein>
    <recommendedName>
        <fullName evidence="4">Laminin G domain-containing protein</fullName>
    </recommendedName>
</protein>
<dbReference type="Gene3D" id="2.60.120.200">
    <property type="match status" value="1"/>
</dbReference>
<reference evidence="2" key="1">
    <citation type="submission" date="2021-01" db="EMBL/GenBank/DDBJ databases">
        <title>Whole genome shotgun sequence of Actinoplanes ferrugineus NBRC 15555.</title>
        <authorList>
            <person name="Komaki H."/>
            <person name="Tamura T."/>
        </authorList>
    </citation>
    <scope>NUCLEOTIDE SEQUENCE</scope>
    <source>
        <strain evidence="2">NBRC 15555</strain>
    </source>
</reference>
<evidence type="ECO:0008006" key="4">
    <source>
        <dbReference type="Google" id="ProtNLM"/>
    </source>
</evidence>
<dbReference type="AlphaFoldDB" id="A0A919J1P4"/>
<evidence type="ECO:0000313" key="3">
    <source>
        <dbReference type="Proteomes" id="UP000598174"/>
    </source>
</evidence>
<gene>
    <name evidence="2" type="ORF">Afe05nite_31480</name>
</gene>
<dbReference type="InterPro" id="IPR013320">
    <property type="entry name" value="ConA-like_dom_sf"/>
</dbReference>
<evidence type="ECO:0000256" key="1">
    <source>
        <dbReference type="SAM" id="SignalP"/>
    </source>
</evidence>
<dbReference type="Proteomes" id="UP000598174">
    <property type="component" value="Unassembled WGS sequence"/>
</dbReference>
<keyword evidence="3" id="KW-1185">Reference proteome</keyword>
<evidence type="ECO:0000313" key="2">
    <source>
        <dbReference type="EMBL" id="GIE11308.1"/>
    </source>
</evidence>
<comment type="caution">
    <text evidence="2">The sequence shown here is derived from an EMBL/GenBank/DDBJ whole genome shotgun (WGS) entry which is preliminary data.</text>
</comment>
<organism evidence="2 3">
    <name type="scientific">Paractinoplanes ferrugineus</name>
    <dbReference type="NCBI Taxonomy" id="113564"/>
    <lineage>
        <taxon>Bacteria</taxon>
        <taxon>Bacillati</taxon>
        <taxon>Actinomycetota</taxon>
        <taxon>Actinomycetes</taxon>
        <taxon>Micromonosporales</taxon>
        <taxon>Micromonosporaceae</taxon>
        <taxon>Paractinoplanes</taxon>
    </lineage>
</organism>
<sequence length="244" mass="26044">MYHREQRGLTMRSRYWIAALTASMVAVTATSTPARAVDWHTVASWTMGEGPGSRVMRDGSGNGLDGTVGSEVVPSGGTYGFARLEPDTPPAHPQHLVVVPDYPDLDPGDRDYAFSVRLRTAAPFGNVVQKGQATVAGGSFKMQLPGGKVQCWFRGSAGQLMVTAPRPINDRAWHTISCLRYRSGASVAVDGVVVASKSGPTGTISNAWPLSIGGKTTCDQIEVGCDYFAGELDWVTVHTPAYAW</sequence>
<proteinExistence type="predicted"/>
<feature type="chain" id="PRO_5037977371" description="Laminin G domain-containing protein" evidence="1">
    <location>
        <begin position="37"/>
        <end position="244"/>
    </location>
</feature>
<dbReference type="CDD" id="cd00110">
    <property type="entry name" value="LamG"/>
    <property type="match status" value="1"/>
</dbReference>
<dbReference type="SUPFAM" id="SSF49899">
    <property type="entry name" value="Concanavalin A-like lectins/glucanases"/>
    <property type="match status" value="1"/>
</dbReference>
<dbReference type="InterPro" id="IPR001791">
    <property type="entry name" value="Laminin_G"/>
</dbReference>
<dbReference type="Pfam" id="PF13385">
    <property type="entry name" value="Laminin_G_3"/>
    <property type="match status" value="1"/>
</dbReference>
<dbReference type="EMBL" id="BOMM01000028">
    <property type="protein sequence ID" value="GIE11308.1"/>
    <property type="molecule type" value="Genomic_DNA"/>
</dbReference>
<keyword evidence="1" id="KW-0732">Signal</keyword>
<name>A0A919J1P4_9ACTN</name>
<accession>A0A919J1P4</accession>
<feature type="signal peptide" evidence="1">
    <location>
        <begin position="1"/>
        <end position="36"/>
    </location>
</feature>